<dbReference type="Proteomes" id="UP000309997">
    <property type="component" value="Unassembled WGS sequence"/>
</dbReference>
<reference evidence="1 2" key="1">
    <citation type="journal article" date="2024" name="Plant Biotechnol. J.">
        <title>Genome and CRISPR/Cas9 system of a widespread forest tree (Populus alba) in the world.</title>
        <authorList>
            <person name="Liu Y.J."/>
            <person name="Jiang P.F."/>
            <person name="Han X.M."/>
            <person name="Li X.Y."/>
            <person name="Wang H.M."/>
            <person name="Wang Y.J."/>
            <person name="Wang X.X."/>
            <person name="Zeng Q.Y."/>
        </authorList>
    </citation>
    <scope>NUCLEOTIDE SEQUENCE [LARGE SCALE GENOMIC DNA]</scope>
    <source>
        <strain evidence="2">cv. PAL-ZL1</strain>
    </source>
</reference>
<gene>
    <name evidence="1" type="ORF">D5086_009904</name>
</gene>
<name>A0ACC4C914_POPAL</name>
<comment type="caution">
    <text evidence="1">The sequence shown here is derived from an EMBL/GenBank/DDBJ whole genome shotgun (WGS) entry which is preliminary data.</text>
</comment>
<accession>A0ACC4C914</accession>
<organism evidence="1 2">
    <name type="scientific">Populus alba</name>
    <name type="common">White poplar</name>
    <dbReference type="NCBI Taxonomy" id="43335"/>
    <lineage>
        <taxon>Eukaryota</taxon>
        <taxon>Viridiplantae</taxon>
        <taxon>Streptophyta</taxon>
        <taxon>Embryophyta</taxon>
        <taxon>Tracheophyta</taxon>
        <taxon>Spermatophyta</taxon>
        <taxon>Magnoliopsida</taxon>
        <taxon>eudicotyledons</taxon>
        <taxon>Gunneridae</taxon>
        <taxon>Pentapetalae</taxon>
        <taxon>rosids</taxon>
        <taxon>fabids</taxon>
        <taxon>Malpighiales</taxon>
        <taxon>Salicaceae</taxon>
        <taxon>Saliceae</taxon>
        <taxon>Populus</taxon>
    </lineage>
</organism>
<protein>
    <submittedName>
        <fullName evidence="1">Uncharacterized protein</fullName>
    </submittedName>
</protein>
<sequence>MSLFVSLLESANFNIPLEIALVLNEESIVQILTPSFERPVFGFEKMSGNLNLRFQSFLQAYNSKENPPLLLPHDLVVDEEHELLLQSPLSSAHCNTLEHDGEGDDKDTGRGVDVGPAIDMLFLINLFSGPTIFRPHSTITNLKNKHTMTSGSTAKTVVIVTIVVVDPIEHIPKEFNF</sequence>
<keyword evidence="2" id="KW-1185">Reference proteome</keyword>
<evidence type="ECO:0000313" key="1">
    <source>
        <dbReference type="EMBL" id="KAL3591264.1"/>
    </source>
</evidence>
<evidence type="ECO:0000313" key="2">
    <source>
        <dbReference type="Proteomes" id="UP000309997"/>
    </source>
</evidence>
<dbReference type="EMBL" id="RCHU02000005">
    <property type="protein sequence ID" value="KAL3591264.1"/>
    <property type="molecule type" value="Genomic_DNA"/>
</dbReference>
<proteinExistence type="predicted"/>